<dbReference type="GO" id="GO:0016874">
    <property type="term" value="F:ligase activity"/>
    <property type="evidence" value="ECO:0007669"/>
    <property type="project" value="UniProtKB-KW"/>
</dbReference>
<keyword evidence="6" id="KW-1185">Reference proteome</keyword>
<dbReference type="InterPro" id="IPR025110">
    <property type="entry name" value="AMP-bd_C"/>
</dbReference>
<dbReference type="InterPro" id="IPR050237">
    <property type="entry name" value="ATP-dep_AMP-bd_enzyme"/>
</dbReference>
<evidence type="ECO:0000259" key="3">
    <source>
        <dbReference type="Pfam" id="PF00501"/>
    </source>
</evidence>
<feature type="domain" description="AMP-dependent synthetase/ligase" evidence="3">
    <location>
        <begin position="36"/>
        <end position="423"/>
    </location>
</feature>
<feature type="domain" description="AMP-binding enzyme C-terminal" evidence="4">
    <location>
        <begin position="474"/>
        <end position="548"/>
    </location>
</feature>
<keyword evidence="2" id="KW-1133">Transmembrane helix</keyword>
<evidence type="ECO:0000256" key="2">
    <source>
        <dbReference type="SAM" id="Phobius"/>
    </source>
</evidence>
<dbReference type="InterPro" id="IPR045851">
    <property type="entry name" value="AMP-bd_C_sf"/>
</dbReference>
<comment type="caution">
    <text evidence="5">The sequence shown here is derived from an EMBL/GenBank/DDBJ whole genome shotgun (WGS) entry which is preliminary data.</text>
</comment>
<dbReference type="CDD" id="cd05936">
    <property type="entry name" value="FC-FACS_FadD_like"/>
    <property type="match status" value="1"/>
</dbReference>
<dbReference type="Proteomes" id="UP001499951">
    <property type="component" value="Unassembled WGS sequence"/>
</dbReference>
<feature type="transmembrane region" description="Helical" evidence="2">
    <location>
        <begin position="258"/>
        <end position="285"/>
    </location>
</feature>
<dbReference type="PANTHER" id="PTHR43767:SF1">
    <property type="entry name" value="NONRIBOSOMAL PEPTIDE SYNTHASE PES1 (EUROFUNG)-RELATED"/>
    <property type="match status" value="1"/>
</dbReference>
<organism evidence="5 6">
    <name type="scientific">Rhizomicrobium electricum</name>
    <dbReference type="NCBI Taxonomy" id="480070"/>
    <lineage>
        <taxon>Bacteria</taxon>
        <taxon>Pseudomonadati</taxon>
        <taxon>Pseudomonadota</taxon>
        <taxon>Alphaproteobacteria</taxon>
        <taxon>Micropepsales</taxon>
        <taxon>Micropepsaceae</taxon>
        <taxon>Rhizomicrobium</taxon>
    </lineage>
</organism>
<dbReference type="Gene3D" id="3.40.50.12780">
    <property type="entry name" value="N-terminal domain of ligase-like"/>
    <property type="match status" value="1"/>
</dbReference>
<dbReference type="InterPro" id="IPR020845">
    <property type="entry name" value="AMP-binding_CS"/>
</dbReference>
<dbReference type="InterPro" id="IPR042099">
    <property type="entry name" value="ANL_N_sf"/>
</dbReference>
<dbReference type="Pfam" id="PF13193">
    <property type="entry name" value="AMP-binding_C"/>
    <property type="match status" value="1"/>
</dbReference>
<sequence length="566" mass="61547">MGSRMSTEASFDYRSEPASAAPDPQIACTPVTAILDQAVAKFPNRPAMDFLGRRTTYGELGELVARAACGLQHLGVKKGTRVGLCLPNTPYYVICYFAVLRLGGVVVNFNPLYVEREMRHQIEDSGTTLMVTLDIRQIYPKVAAALGETSLERIVVCPMSGALTLVKGALFSVFKRSEIAEVPNDLRHIRFDKLIANDGKVEPAEIDPARDLAVLQYTGGTTGVPKGAMLTHGNLTANVDQLYRLMTDPRPGEERMMLALPLFHVFAMTVGMNLGIAFAAELILLPRFELDQVMKTIAKKRPTMFPGVPTIYTALIGAAEHSSADLSSIQTCISGGAPLPLEVKNRFEALTGCRLVEGYGLSETSPVATCNPLDTGGKAGSVGLPLPGTIIEVYSPIARTQKMDVGEKGEICVRGPQVMAGYWGRPKDSEAVMTDGALRTGDIGYLDEDGYLYLVDRIKDVILCGGYNVYPRVIEEALYQHPAVNEAVVIGVPDPYRGQAPKAFVCLRENHRATPTELKEFLAGYLSRIEMPKIIEIRQQLPKTMVGKLSKKDLIAQEHAVSGTTE</sequence>
<dbReference type="Gene3D" id="3.30.300.30">
    <property type="match status" value="1"/>
</dbReference>
<keyword evidence="5" id="KW-0436">Ligase</keyword>
<dbReference type="InterPro" id="IPR000873">
    <property type="entry name" value="AMP-dep_synth/lig_dom"/>
</dbReference>
<evidence type="ECO:0000313" key="6">
    <source>
        <dbReference type="Proteomes" id="UP001499951"/>
    </source>
</evidence>
<evidence type="ECO:0000259" key="4">
    <source>
        <dbReference type="Pfam" id="PF13193"/>
    </source>
</evidence>
<feature type="region of interest" description="Disordered" evidence="1">
    <location>
        <begin position="1"/>
        <end position="22"/>
    </location>
</feature>
<reference evidence="6" key="1">
    <citation type="journal article" date="2019" name="Int. J. Syst. Evol. Microbiol.">
        <title>The Global Catalogue of Microorganisms (GCM) 10K type strain sequencing project: providing services to taxonomists for standard genome sequencing and annotation.</title>
        <authorList>
            <consortium name="The Broad Institute Genomics Platform"/>
            <consortium name="The Broad Institute Genome Sequencing Center for Infectious Disease"/>
            <person name="Wu L."/>
            <person name="Ma J."/>
        </authorList>
    </citation>
    <scope>NUCLEOTIDE SEQUENCE [LARGE SCALE GENOMIC DNA]</scope>
    <source>
        <strain evidence="6">JCM 15089</strain>
    </source>
</reference>
<dbReference type="PROSITE" id="PS00455">
    <property type="entry name" value="AMP_BINDING"/>
    <property type="match status" value="1"/>
</dbReference>
<dbReference type="Pfam" id="PF00501">
    <property type="entry name" value="AMP-binding"/>
    <property type="match status" value="1"/>
</dbReference>
<dbReference type="SUPFAM" id="SSF56801">
    <property type="entry name" value="Acetyl-CoA synthetase-like"/>
    <property type="match status" value="1"/>
</dbReference>
<accession>A0ABP3PKL8</accession>
<dbReference type="PANTHER" id="PTHR43767">
    <property type="entry name" value="LONG-CHAIN-FATTY-ACID--COA LIGASE"/>
    <property type="match status" value="1"/>
</dbReference>
<evidence type="ECO:0000256" key="1">
    <source>
        <dbReference type="SAM" id="MobiDB-lite"/>
    </source>
</evidence>
<keyword evidence="2" id="KW-0472">Membrane</keyword>
<name>A0ABP3PKL8_9PROT</name>
<feature type="transmembrane region" description="Helical" evidence="2">
    <location>
        <begin position="91"/>
        <end position="109"/>
    </location>
</feature>
<evidence type="ECO:0000313" key="5">
    <source>
        <dbReference type="EMBL" id="GAA0569221.1"/>
    </source>
</evidence>
<gene>
    <name evidence="5" type="ORF">GCM10008942_17360</name>
</gene>
<keyword evidence="2" id="KW-0812">Transmembrane</keyword>
<proteinExistence type="predicted"/>
<dbReference type="EMBL" id="BAAADD010000004">
    <property type="protein sequence ID" value="GAA0569221.1"/>
    <property type="molecule type" value="Genomic_DNA"/>
</dbReference>
<protein>
    <submittedName>
        <fullName evidence="5">Long-chain fatty acid--CoA ligase</fullName>
    </submittedName>
</protein>